<sequence>MANNSSLSKVLVTNSTGLSLNERFTAISSQSVHAQATQQRRSRSRSRSINRTLSSIDQTTSAANQRLLQQLQRKHKSQAALKLKRRSMRNVGGSFGPNGDGGTIKRGTVKAFRVGANGKPIRTNSLTNIATMKADREVSNGRRSLHRINSSSNLAGRLGPFGPRRPTVGGAAQRVARRRLERENGRSTATNNFTAFHSRSRSRSRTRAFNKLAANVNPRQQSRDRNILASNKRSRSRSLNRTRSGGIPIKARLGTRSGIAQNSINTGNQRRNYDRHSNSLSRSGVVTGRVQKRHNIAQENVVKAVRGRGRVNRIRERSATVNAGVRNNGGLRSRSRSNTRKGQVGQSYRQPRSGQKDANRLQQQTQQSSLPRRSRSQQRRPGTISNNKLRGKMQNQQQQQHRLRSRSRNGNRGKINQGGSKTINKADLDKELDQYMATTRTENDMDYLLKN</sequence>
<feature type="compositionally biased region" description="Polar residues" evidence="2">
    <location>
        <begin position="261"/>
        <end position="270"/>
    </location>
</feature>
<keyword evidence="1" id="KW-0694">RNA-binding</keyword>
<feature type="compositionally biased region" description="Basic residues" evidence="2">
    <location>
        <begin position="401"/>
        <end position="411"/>
    </location>
</feature>
<dbReference type="SMART" id="SM01218">
    <property type="entry name" value="FoP_duplication"/>
    <property type="match status" value="1"/>
</dbReference>
<feature type="compositionally biased region" description="Polar residues" evidence="2">
    <location>
        <begin position="29"/>
        <end position="39"/>
    </location>
</feature>
<feature type="compositionally biased region" description="Polar residues" evidence="2">
    <location>
        <begin position="344"/>
        <end position="353"/>
    </location>
</feature>
<dbReference type="Proteomes" id="UP000078200">
    <property type="component" value="Unassembled WGS sequence"/>
</dbReference>
<reference evidence="4" key="1">
    <citation type="submission" date="2020-05" db="UniProtKB">
        <authorList>
            <consortium name="EnsemblMetazoa"/>
        </authorList>
    </citation>
    <scope>IDENTIFICATION</scope>
    <source>
        <strain evidence="4">TTRI</strain>
    </source>
</reference>
<name>A0A1A9VPB1_GLOAU</name>
<feature type="domain" description="Chromatin target of PRMT1 protein C-terminal" evidence="3">
    <location>
        <begin position="372"/>
        <end position="450"/>
    </location>
</feature>
<dbReference type="VEuPathDB" id="VectorBase:GAUT043305"/>
<keyword evidence="5" id="KW-1185">Reference proteome</keyword>
<dbReference type="EnsemblMetazoa" id="GAUT043305-RA">
    <property type="protein sequence ID" value="GAUT043305-PA"/>
    <property type="gene ID" value="GAUT043305"/>
</dbReference>
<evidence type="ECO:0000256" key="2">
    <source>
        <dbReference type="SAM" id="MobiDB-lite"/>
    </source>
</evidence>
<evidence type="ECO:0000313" key="5">
    <source>
        <dbReference type="Proteomes" id="UP000078200"/>
    </source>
</evidence>
<accession>A0A1A9VPB1</accession>
<dbReference type="InterPro" id="IPR025715">
    <property type="entry name" value="FoP_C"/>
</dbReference>
<dbReference type="Pfam" id="PF13865">
    <property type="entry name" value="FoP_duplication"/>
    <property type="match status" value="1"/>
</dbReference>
<feature type="compositionally biased region" description="Gly residues" evidence="2">
    <location>
        <begin position="93"/>
        <end position="104"/>
    </location>
</feature>
<dbReference type="STRING" id="7395.A0A1A9VPB1"/>
<dbReference type="AlphaFoldDB" id="A0A1A9VPB1"/>
<feature type="compositionally biased region" description="Low complexity" evidence="2">
    <location>
        <begin position="360"/>
        <end position="371"/>
    </location>
</feature>
<evidence type="ECO:0000259" key="3">
    <source>
        <dbReference type="SMART" id="SM01218"/>
    </source>
</evidence>
<feature type="region of interest" description="Disordered" evidence="2">
    <location>
        <begin position="261"/>
        <end position="285"/>
    </location>
</feature>
<feature type="compositionally biased region" description="Basic residues" evidence="2">
    <location>
        <begin position="72"/>
        <end position="88"/>
    </location>
</feature>
<feature type="region of interest" description="Disordered" evidence="2">
    <location>
        <begin position="313"/>
        <end position="422"/>
    </location>
</feature>
<feature type="region of interest" description="Disordered" evidence="2">
    <location>
        <begin position="152"/>
        <end position="206"/>
    </location>
</feature>
<proteinExistence type="predicted"/>
<feature type="compositionally biased region" description="Polar residues" evidence="2">
    <location>
        <begin position="186"/>
        <end position="197"/>
    </location>
</feature>
<feature type="region of interest" description="Disordered" evidence="2">
    <location>
        <begin position="29"/>
        <end position="104"/>
    </location>
</feature>
<organism evidence="4 5">
    <name type="scientific">Glossina austeni</name>
    <name type="common">Savannah tsetse fly</name>
    <dbReference type="NCBI Taxonomy" id="7395"/>
    <lineage>
        <taxon>Eukaryota</taxon>
        <taxon>Metazoa</taxon>
        <taxon>Ecdysozoa</taxon>
        <taxon>Arthropoda</taxon>
        <taxon>Hexapoda</taxon>
        <taxon>Insecta</taxon>
        <taxon>Pterygota</taxon>
        <taxon>Neoptera</taxon>
        <taxon>Endopterygota</taxon>
        <taxon>Diptera</taxon>
        <taxon>Brachycera</taxon>
        <taxon>Muscomorpha</taxon>
        <taxon>Hippoboscoidea</taxon>
        <taxon>Glossinidae</taxon>
        <taxon>Glossina</taxon>
    </lineage>
</organism>
<dbReference type="GO" id="GO:0003723">
    <property type="term" value="F:RNA binding"/>
    <property type="evidence" value="ECO:0007669"/>
    <property type="project" value="UniProtKB-KW"/>
</dbReference>
<protein>
    <submittedName>
        <fullName evidence="4">FoP_duplication domain-containing protein</fullName>
    </submittedName>
</protein>
<evidence type="ECO:0000256" key="1">
    <source>
        <dbReference type="ARBA" id="ARBA00022884"/>
    </source>
</evidence>
<evidence type="ECO:0000313" key="4">
    <source>
        <dbReference type="EnsemblMetazoa" id="GAUT043305-PA"/>
    </source>
</evidence>